<comment type="caution">
    <text evidence="2">Lacks conserved residue(s) required for the propagation of feature annotation.</text>
</comment>
<dbReference type="InterPro" id="IPR015816">
    <property type="entry name" value="Vitellinogen_b-sht_N"/>
</dbReference>
<dbReference type="AlphaFoldDB" id="A0A8S4G4M7"/>
<dbReference type="GO" id="GO:0016323">
    <property type="term" value="C:basolateral plasma membrane"/>
    <property type="evidence" value="ECO:0007669"/>
    <property type="project" value="TreeGrafter"/>
</dbReference>
<sequence length="570" mass="61054">MFTFTVLLLCASLFNGVFSSAVRSFESLEVFPGGARYSVDSTVLLNDVARKNRETGYKIKAELNVEPIWSHGDEEFLLRFDLFSPKLHLRGKHVSAEFLPHKSEWDSHRSRPFYAHWNKGIIENVYVEPDEPLDFVNFKKSLVSLFQFQILDGEFTETDISGTCDVMYESLSIDVIRKFKRRCTWQGIVSSDSATDQQGLDAPLPVRRVHRIELGEGLKGVKSIMAEDAAAAARGAGAGVKARAFIRLQQIGSAPSPKPRPSLADAIPAGMNQEKLPLTPPKEEVKPVDLRSALGPHRSALEASEAAGGGGGAALARAALRLLPAFRAASKEALVKEMEDPANGDILTALVRLLGVTASPASHSAAHTHLQLARKAAGDLPHKYLSAVPRAHNVQDSVTLELLRLASIAREPAVADSALLAAAAAAAGGAGDVGKTVAEGLAKERAKCKDDLCRSTRLLALGSLRRPDSLPLLLQSAAASPGSAAAALTAVSKVAEVQPLTAQQMERVRRIAMQLDKPYPLEVRAQAIDLLLTQAAQQSTARGLDLLPCRLQALAGGLARGGEGDAELRR</sequence>
<evidence type="ECO:0000313" key="5">
    <source>
        <dbReference type="EMBL" id="CAG9134764.1"/>
    </source>
</evidence>
<evidence type="ECO:0000259" key="4">
    <source>
        <dbReference type="PROSITE" id="PS51211"/>
    </source>
</evidence>
<comment type="caution">
    <text evidence="5">The sequence shown here is derived from an EMBL/GenBank/DDBJ whole genome shotgun (WGS) entry which is preliminary data.</text>
</comment>
<dbReference type="PROSITE" id="PS51211">
    <property type="entry name" value="VITELLOGENIN"/>
    <property type="match status" value="1"/>
</dbReference>
<feature type="domain" description="Vitellogenin" evidence="4">
    <location>
        <begin position="28"/>
        <end position="532"/>
    </location>
</feature>
<protein>
    <submittedName>
        <fullName evidence="5">(diamondback moth) hypothetical protein</fullName>
    </submittedName>
</protein>
<evidence type="ECO:0000313" key="6">
    <source>
        <dbReference type="Proteomes" id="UP000653454"/>
    </source>
</evidence>
<dbReference type="Gene3D" id="2.30.230.10">
    <property type="entry name" value="Lipovitellin, beta-sheet shell regions, chain A"/>
    <property type="match status" value="1"/>
</dbReference>
<accession>A0A8S4G4M7</accession>
<dbReference type="PANTHER" id="PTHR13024:SF0">
    <property type="entry name" value="MICROSOMAL TRIACYLGLYCEROL TRANSFER PROTEIN"/>
    <property type="match status" value="1"/>
</dbReference>
<feature type="chain" id="PRO_5035793696" evidence="3">
    <location>
        <begin position="20"/>
        <end position="570"/>
    </location>
</feature>
<name>A0A8S4G4M7_PLUXY</name>
<keyword evidence="6" id="KW-1185">Reference proteome</keyword>
<evidence type="ECO:0000256" key="1">
    <source>
        <dbReference type="ARBA" id="ARBA00022729"/>
    </source>
</evidence>
<dbReference type="GO" id="GO:0042157">
    <property type="term" value="P:lipoprotein metabolic process"/>
    <property type="evidence" value="ECO:0007669"/>
    <property type="project" value="TreeGrafter"/>
</dbReference>
<dbReference type="EMBL" id="CAJHNJ030000085">
    <property type="protein sequence ID" value="CAG9134764.1"/>
    <property type="molecule type" value="Genomic_DNA"/>
</dbReference>
<dbReference type="InterPro" id="IPR039988">
    <property type="entry name" value="MTTP"/>
</dbReference>
<organism evidence="5 6">
    <name type="scientific">Plutella xylostella</name>
    <name type="common">Diamondback moth</name>
    <name type="synonym">Plutella maculipennis</name>
    <dbReference type="NCBI Taxonomy" id="51655"/>
    <lineage>
        <taxon>Eukaryota</taxon>
        <taxon>Metazoa</taxon>
        <taxon>Ecdysozoa</taxon>
        <taxon>Arthropoda</taxon>
        <taxon>Hexapoda</taxon>
        <taxon>Insecta</taxon>
        <taxon>Pterygota</taxon>
        <taxon>Neoptera</taxon>
        <taxon>Endopterygota</taxon>
        <taxon>Lepidoptera</taxon>
        <taxon>Glossata</taxon>
        <taxon>Ditrysia</taxon>
        <taxon>Yponomeutoidea</taxon>
        <taxon>Plutellidae</taxon>
        <taxon>Plutella</taxon>
    </lineage>
</organism>
<proteinExistence type="predicted"/>
<dbReference type="InterPro" id="IPR015819">
    <property type="entry name" value="Lipid_transp_b-sht_shell"/>
</dbReference>
<dbReference type="Proteomes" id="UP000653454">
    <property type="component" value="Unassembled WGS sequence"/>
</dbReference>
<dbReference type="Pfam" id="PF01347">
    <property type="entry name" value="Vitellogenin_N"/>
    <property type="match status" value="1"/>
</dbReference>
<dbReference type="SMART" id="SM00638">
    <property type="entry name" value="LPD_N"/>
    <property type="match status" value="1"/>
</dbReference>
<dbReference type="GO" id="GO:0005548">
    <property type="term" value="F:phospholipid transporter activity"/>
    <property type="evidence" value="ECO:0007669"/>
    <property type="project" value="InterPro"/>
</dbReference>
<evidence type="ECO:0000256" key="2">
    <source>
        <dbReference type="PROSITE-ProRule" id="PRU00557"/>
    </source>
</evidence>
<dbReference type="GO" id="GO:0005794">
    <property type="term" value="C:Golgi apparatus"/>
    <property type="evidence" value="ECO:0007669"/>
    <property type="project" value="TreeGrafter"/>
</dbReference>
<reference evidence="5" key="1">
    <citation type="submission" date="2020-11" db="EMBL/GenBank/DDBJ databases">
        <authorList>
            <person name="Whiteford S."/>
        </authorList>
    </citation>
    <scope>NUCLEOTIDE SEQUENCE</scope>
</reference>
<evidence type="ECO:0000256" key="3">
    <source>
        <dbReference type="SAM" id="SignalP"/>
    </source>
</evidence>
<dbReference type="PANTHER" id="PTHR13024">
    <property type="entry name" value="MICROSOMAL TRIGLYCERIDE TRANSFER PROTEIN, LARGE SUBUNIT"/>
    <property type="match status" value="1"/>
</dbReference>
<gene>
    <name evidence="5" type="ORF">PLXY2_LOCUS13015</name>
</gene>
<keyword evidence="1 3" id="KW-0732">Signal</keyword>
<feature type="signal peptide" evidence="3">
    <location>
        <begin position="1"/>
        <end position="19"/>
    </location>
</feature>
<dbReference type="SUPFAM" id="SSF56968">
    <property type="entry name" value="Lipovitellin-phosvitin complex, beta-sheet shell regions"/>
    <property type="match status" value="1"/>
</dbReference>
<dbReference type="InterPro" id="IPR001747">
    <property type="entry name" value="Vitellogenin_N"/>
</dbReference>
<dbReference type="GO" id="GO:0005783">
    <property type="term" value="C:endoplasmic reticulum"/>
    <property type="evidence" value="ECO:0007669"/>
    <property type="project" value="TreeGrafter"/>
</dbReference>